<proteinExistence type="predicted"/>
<dbReference type="InterPro" id="IPR031325">
    <property type="entry name" value="RHS_repeat"/>
</dbReference>
<dbReference type="EMBL" id="WHJG01000101">
    <property type="protein sequence ID" value="NHZ84140.1"/>
    <property type="molecule type" value="Genomic_DNA"/>
</dbReference>
<organism evidence="1 2">
    <name type="scientific">Massilia frigida</name>
    <dbReference type="NCBI Taxonomy" id="2609281"/>
    <lineage>
        <taxon>Bacteria</taxon>
        <taxon>Pseudomonadati</taxon>
        <taxon>Pseudomonadota</taxon>
        <taxon>Betaproteobacteria</taxon>
        <taxon>Burkholderiales</taxon>
        <taxon>Oxalobacteraceae</taxon>
        <taxon>Telluria group</taxon>
        <taxon>Massilia</taxon>
    </lineage>
</organism>
<name>A0ABX0NKI2_9BURK</name>
<comment type="caution">
    <text evidence="1">The sequence shown here is derived from an EMBL/GenBank/DDBJ whole genome shotgun (WGS) entry which is preliminary data.</text>
</comment>
<evidence type="ECO:0008006" key="3">
    <source>
        <dbReference type="Google" id="ProtNLM"/>
    </source>
</evidence>
<dbReference type="Proteomes" id="UP000621455">
    <property type="component" value="Unassembled WGS sequence"/>
</dbReference>
<gene>
    <name evidence="1" type="ORF">F2P44_33530</name>
</gene>
<reference evidence="1 2" key="1">
    <citation type="submission" date="2019-10" db="EMBL/GenBank/DDBJ databases">
        <title>Taxonomy of Antarctic Massilia spp.: description of Massilia rubra sp. nov., Massilia aquatica sp. nov., Massilia mucilaginosa sp. nov., Massilia frigida sp. nov. isolated from streams, lakes and regoliths.</title>
        <authorList>
            <person name="Holochova P."/>
            <person name="Sedlacek I."/>
            <person name="Kralova S."/>
            <person name="Maslanova I."/>
            <person name="Busse H.-J."/>
            <person name="Stankova E."/>
            <person name="Vrbovska V."/>
            <person name="Kovarovic V."/>
            <person name="Bartak M."/>
            <person name="Svec P."/>
            <person name="Pantucek R."/>
        </authorList>
    </citation>
    <scope>NUCLEOTIDE SEQUENCE [LARGE SCALE GENOMIC DNA]</scope>
    <source>
        <strain evidence="1 2">CCM 8695</strain>
    </source>
</reference>
<dbReference type="Pfam" id="PF05593">
    <property type="entry name" value="RHS_repeat"/>
    <property type="match status" value="1"/>
</dbReference>
<protein>
    <recommendedName>
        <fullName evidence="3">RHS repeat protein</fullName>
    </recommendedName>
</protein>
<dbReference type="Gene3D" id="2.180.10.10">
    <property type="entry name" value="RHS repeat-associated core"/>
    <property type="match status" value="1"/>
</dbReference>
<sequence length="114" mass="12598">MEVQGPDDTVWLLATPDGTVERFLRDGDNFRLSSIHARTGAAVHYTYDANNQLSKIVDTSGRTLTITWEGGVIASISNATGSVRYEYEHAAVPGYAPIEGMDRLVVQILRARRF</sequence>
<accession>A0ABX0NKI2</accession>
<evidence type="ECO:0000313" key="1">
    <source>
        <dbReference type="EMBL" id="NHZ84140.1"/>
    </source>
</evidence>
<keyword evidence="2" id="KW-1185">Reference proteome</keyword>
<evidence type="ECO:0000313" key="2">
    <source>
        <dbReference type="Proteomes" id="UP000621455"/>
    </source>
</evidence>